<dbReference type="EMBL" id="CP141261">
    <property type="protein sequence ID" value="WRL63101.1"/>
    <property type="molecule type" value="Genomic_DNA"/>
</dbReference>
<dbReference type="Proteomes" id="UP001324287">
    <property type="component" value="Chromosome"/>
</dbReference>
<dbReference type="Pfam" id="PF11887">
    <property type="entry name" value="Mce4_CUP1"/>
    <property type="match status" value="1"/>
</dbReference>
<dbReference type="RefSeq" id="WP_324274439.1">
    <property type="nucleotide sequence ID" value="NZ_CP141261.1"/>
</dbReference>
<feature type="domain" description="Mammalian cell entry C-terminal" evidence="1">
    <location>
        <begin position="2"/>
        <end position="169"/>
    </location>
</feature>
<name>A0ABZ1AX06_9ACTN</name>
<keyword evidence="3" id="KW-1185">Reference proteome</keyword>
<sequence>MEDGAEIPLERTATPVELDQVYSALDELSAALGPDGANANGALSDLVDVGAANLDGNGEALNRTLTGFSQAVETLATNRDDLFSSLDNLQTFTTALATVDAQVGQFNDNLAAVSELLADERQDLAAAVRLLSQALADVAGFIQDNTTLLSTNVNRLADVTLSLVQQRSALAEVLDVAPTALGNLAHAYNPDYGTLDTRDNGLGAMNAEVVVCGALFQLGRVRLDDLPVPIPDVNGVLQPLQTTTEAVCARLLSGDANADGTLDDLNQNGRPDYEELREALLGGEAAVGRCPTRSVSR</sequence>
<reference evidence="2 3" key="1">
    <citation type="submission" date="2023-12" db="EMBL/GenBank/DDBJ databases">
        <title>Blastococcus brunescens sp. nov., an actonobacterium isolated from sandstone collected in sahara desert.</title>
        <authorList>
            <person name="Gtari M."/>
            <person name="Ghodhbane F."/>
        </authorList>
    </citation>
    <scope>NUCLEOTIDE SEQUENCE [LARGE SCALE GENOMIC DNA]</scope>
    <source>
        <strain evidence="2 3">BMG 8361</strain>
    </source>
</reference>
<organism evidence="2 3">
    <name type="scientific">Blastococcus brunescens</name>
    <dbReference type="NCBI Taxonomy" id="1564165"/>
    <lineage>
        <taxon>Bacteria</taxon>
        <taxon>Bacillati</taxon>
        <taxon>Actinomycetota</taxon>
        <taxon>Actinomycetes</taxon>
        <taxon>Geodermatophilales</taxon>
        <taxon>Geodermatophilaceae</taxon>
        <taxon>Blastococcus</taxon>
    </lineage>
</organism>
<accession>A0ABZ1AX06</accession>
<protein>
    <submittedName>
        <fullName evidence="2">MCE family protein</fullName>
    </submittedName>
</protein>
<dbReference type="InterPro" id="IPR052336">
    <property type="entry name" value="MlaD_Phospholipid_Transporter"/>
</dbReference>
<dbReference type="InterPro" id="IPR024516">
    <property type="entry name" value="Mce_C"/>
</dbReference>
<dbReference type="PANTHER" id="PTHR33371:SF4">
    <property type="entry name" value="INTERMEMBRANE PHOSPHOLIPID TRANSPORT SYSTEM BINDING PROTEIN MLAD"/>
    <property type="match status" value="1"/>
</dbReference>
<gene>
    <name evidence="2" type="ORF">U6N30_25295</name>
</gene>
<evidence type="ECO:0000313" key="2">
    <source>
        <dbReference type="EMBL" id="WRL63101.1"/>
    </source>
</evidence>
<dbReference type="PANTHER" id="PTHR33371">
    <property type="entry name" value="INTERMEMBRANE PHOSPHOLIPID TRANSPORT SYSTEM BINDING PROTEIN MLAD-RELATED"/>
    <property type="match status" value="1"/>
</dbReference>
<evidence type="ECO:0000259" key="1">
    <source>
        <dbReference type="Pfam" id="PF11887"/>
    </source>
</evidence>
<proteinExistence type="predicted"/>
<evidence type="ECO:0000313" key="3">
    <source>
        <dbReference type="Proteomes" id="UP001324287"/>
    </source>
</evidence>